<evidence type="ECO:0000256" key="8">
    <source>
        <dbReference type="SAM" id="Phobius"/>
    </source>
</evidence>
<evidence type="ECO:0000256" key="2">
    <source>
        <dbReference type="ARBA" id="ARBA00007446"/>
    </source>
</evidence>
<dbReference type="InterPro" id="IPR029053">
    <property type="entry name" value="Viral_coat"/>
</dbReference>
<gene>
    <name evidence="10" type="primary">CP</name>
</gene>
<dbReference type="GO" id="GO:0039617">
    <property type="term" value="C:T=3 icosahedral viral capsid"/>
    <property type="evidence" value="ECO:0007669"/>
    <property type="project" value="UniProtKB-KW"/>
</dbReference>
<evidence type="ECO:0000259" key="9">
    <source>
        <dbReference type="Pfam" id="PF00729"/>
    </source>
</evidence>
<keyword evidence="5" id="KW-0946">Virion</keyword>
<dbReference type="EMBL" id="MG557841">
    <property type="protein sequence ID" value="AYE39615.1"/>
    <property type="molecule type" value="Genomic_RNA"/>
</dbReference>
<evidence type="ECO:0000256" key="5">
    <source>
        <dbReference type="ARBA" id="ARBA00022844"/>
    </source>
</evidence>
<dbReference type="PRINTS" id="PR00233">
    <property type="entry name" value="ICOSAHEDRAL"/>
</dbReference>
<comment type="similarity">
    <text evidence="2">Belongs to the icosahedral plant coat protein family.</text>
</comment>
<feature type="region of interest" description="Disordered" evidence="7">
    <location>
        <begin position="1"/>
        <end position="35"/>
    </location>
</feature>
<keyword evidence="8" id="KW-0472">Membrane</keyword>
<evidence type="ECO:0000256" key="6">
    <source>
        <dbReference type="ARBA" id="ARBA00023060"/>
    </source>
</evidence>
<comment type="subcellular location">
    <subcellularLocation>
        <location evidence="1">Virion</location>
    </subcellularLocation>
</comment>
<organism evidence="10">
    <name type="scientific">Beet black scorch virus</name>
    <dbReference type="NCBI Taxonomy" id="196375"/>
    <lineage>
        <taxon>Viruses</taxon>
        <taxon>Riboviria</taxon>
        <taxon>Orthornavirae</taxon>
        <taxon>Kitrinoviricota</taxon>
        <taxon>Tolucaviricetes</taxon>
        <taxon>Tolivirales</taxon>
        <taxon>Tombusviridae</taxon>
        <taxon>Procedovirinae</taxon>
        <taxon>Betanecrovirus</taxon>
        <taxon>Betanecrovirus betae</taxon>
    </lineage>
</organism>
<evidence type="ECO:0000256" key="7">
    <source>
        <dbReference type="SAM" id="MobiDB-lite"/>
    </source>
</evidence>
<name>A0A386PWX2_9TOMB</name>
<keyword evidence="8" id="KW-1133">Transmembrane helix</keyword>
<evidence type="ECO:0000313" key="10">
    <source>
        <dbReference type="EMBL" id="AYE39615.1"/>
    </source>
</evidence>
<evidence type="ECO:0000256" key="1">
    <source>
        <dbReference type="ARBA" id="ARBA00004328"/>
    </source>
</evidence>
<dbReference type="SUPFAM" id="SSF88633">
    <property type="entry name" value="Positive stranded ssRNA viruses"/>
    <property type="match status" value="1"/>
</dbReference>
<keyword evidence="4 10" id="KW-0167">Capsid protein</keyword>
<feature type="compositionally biased region" description="Basic residues" evidence="7">
    <location>
        <begin position="1"/>
        <end position="12"/>
    </location>
</feature>
<evidence type="ECO:0000256" key="4">
    <source>
        <dbReference type="ARBA" id="ARBA00022561"/>
    </source>
</evidence>
<reference evidence="10" key="1">
    <citation type="submission" date="2017-11" db="EMBL/GenBank/DDBJ databases">
        <authorList>
            <person name="Han C.G."/>
        </authorList>
    </citation>
    <scope>NUCLEOTIDE SEQUENCE</scope>
    <source>
        <strain evidence="10">Fr01</strain>
    </source>
</reference>
<sequence length="232" mass="24533">MAPKRNKGGRKTRMSDETVRAPAAGGVIQRTPGIPPRIRSTTIGTRVSNTELLAGVNVAAAGAFSVVGAGLFPSNLGWLNGIASNYSKFRWLSIKLIYIPIVPTTTAGAMTMALSYDPADATPTSFQQVQQMYNSITAPVWAGFDGATVQLLGDRPTTGAVCIDVDVNRFGFTWYRYATLAAITALTANDRNLYIPSVCNVATSGGSAATNVGNLMIKYSIELIEPIPAAIN</sequence>
<keyword evidence="6" id="KW-1142">T=3 icosahedral capsid protein</keyword>
<evidence type="ECO:0000256" key="3">
    <source>
        <dbReference type="ARBA" id="ARBA00018091"/>
    </source>
</evidence>
<accession>A0A386PWX2</accession>
<dbReference type="InterPro" id="IPR000937">
    <property type="entry name" value="Capsid_prot_S-dom_vir"/>
</dbReference>
<protein>
    <recommendedName>
        <fullName evidence="3">Capsid protein</fullName>
    </recommendedName>
</protein>
<keyword evidence="8" id="KW-0812">Transmembrane</keyword>
<feature type="transmembrane region" description="Helical" evidence="8">
    <location>
        <begin position="96"/>
        <end position="116"/>
    </location>
</feature>
<feature type="non-terminal residue" evidence="10">
    <location>
        <position position="232"/>
    </location>
</feature>
<dbReference type="GO" id="GO:0005198">
    <property type="term" value="F:structural molecule activity"/>
    <property type="evidence" value="ECO:0007669"/>
    <property type="project" value="InterPro"/>
</dbReference>
<proteinExistence type="inferred from homology"/>
<feature type="domain" description="Icosahedral viral capsid protein S" evidence="9">
    <location>
        <begin position="18"/>
        <end position="228"/>
    </location>
</feature>
<dbReference type="Gene3D" id="2.60.120.20">
    <property type="match status" value="1"/>
</dbReference>
<dbReference type="Pfam" id="PF00729">
    <property type="entry name" value="Viral_coat"/>
    <property type="match status" value="1"/>
</dbReference>